<dbReference type="SUPFAM" id="SSF48371">
    <property type="entry name" value="ARM repeat"/>
    <property type="match status" value="1"/>
</dbReference>
<dbReference type="Gene3D" id="1.25.10.10">
    <property type="entry name" value="Leucine-rich Repeat Variant"/>
    <property type="match status" value="1"/>
</dbReference>
<keyword evidence="4" id="KW-0833">Ubl conjugation pathway</keyword>
<organism evidence="9">
    <name type="scientific">Lygus hesperus</name>
    <name type="common">Western plant bug</name>
    <dbReference type="NCBI Taxonomy" id="30085"/>
    <lineage>
        <taxon>Eukaryota</taxon>
        <taxon>Metazoa</taxon>
        <taxon>Ecdysozoa</taxon>
        <taxon>Arthropoda</taxon>
        <taxon>Hexapoda</taxon>
        <taxon>Insecta</taxon>
        <taxon>Pterygota</taxon>
        <taxon>Neoptera</taxon>
        <taxon>Paraneoptera</taxon>
        <taxon>Hemiptera</taxon>
        <taxon>Heteroptera</taxon>
        <taxon>Panheteroptera</taxon>
        <taxon>Cimicomorpha</taxon>
        <taxon>Miridae</taxon>
        <taxon>Mirini</taxon>
        <taxon>Lygus</taxon>
    </lineage>
</organism>
<dbReference type="PANTHER" id="PTHR12904:SF23">
    <property type="entry name" value="PROTEIN ZER-1 HOMOLOG"/>
    <property type="match status" value="1"/>
</dbReference>
<sequence>MMSMFEAYSSSEPNAPETLLCQCFKFIVRNLDSVFTEDPATQGYELQPGQALPREICEALIRHYQLSGYQVNDKFVRLFKDRSSTVLRYVRLRNSAISDDGFKTILSHRLVELDIAKCQMISDQSLNTLNEYGDRLVSLVVGAGVQLLPDSLLYSVPWPDPSPLSFEERGFILKAPNLRKLAIRNLYIHRERRYFPLLLESLPNLQELDLSGCSDVENLEYITKLKLLTHLTLHNVFKIQDCLVNICKVKTLRHLDISQSSDKMGQYTKENMTLAYIIESLPCLESLDISGTNLAGTGIAEHSALPGTDIPGLAWRIGRPLWFLGLYGTLHGACRRHDIPAKHISGDANERQILVAASQYLERPDILQRVLNDLYQLFRYESCQDIHTAMSVVLEAMDRHITAKHIQISGSATLFYIVKNKEVPPLSNRTKRAIITTLLNGMNIHRNDDTMMRNGCLTLCQFKIPQDVLFEYKRLVTILLHIVSEMEQEGFVQRIGIYLLNSLACQVDGSQKQLLGDLGAIHRMLMIIKDRVKRKVCDDVLEVAWSTMWNVTDETAINCQRFLEGQGMEYFLECLKLFPDKDELMRNMMGLLGNVAEVKQLRPRLMTSTFISVFTDLVDSTSDGIEVSYNAAGVLSHIASDGAKAWTIDTPSREEVLHRMIVNIERWSLTSERNINYRSFEPILHLAKVFHTPECQHWAVWALANLTTVYPDKYCSLVEAEGGVKILSEVIEDPKPYTRIKDLASIVIQKCHDHRLTMVEEPQLDG</sequence>
<evidence type="ECO:0000256" key="3">
    <source>
        <dbReference type="ARBA" id="ARBA00022737"/>
    </source>
</evidence>
<dbReference type="InterPro" id="IPR011989">
    <property type="entry name" value="ARM-like"/>
</dbReference>
<evidence type="ECO:0000259" key="8">
    <source>
        <dbReference type="Pfam" id="PF25013"/>
    </source>
</evidence>
<evidence type="ECO:0000256" key="1">
    <source>
        <dbReference type="ARBA" id="ARBA00009420"/>
    </source>
</evidence>
<dbReference type="Gene3D" id="3.80.10.10">
    <property type="entry name" value="Ribonuclease Inhibitor"/>
    <property type="match status" value="2"/>
</dbReference>
<dbReference type="EMBL" id="GDHC01006849">
    <property type="protein sequence ID" value="JAQ11780.1"/>
    <property type="molecule type" value="Transcribed_RNA"/>
</dbReference>
<dbReference type="InterPro" id="IPR032675">
    <property type="entry name" value="LRR_dom_sf"/>
</dbReference>
<dbReference type="EMBL" id="GBHO01007416">
    <property type="protein sequence ID" value="JAG36188.1"/>
    <property type="molecule type" value="Transcribed_RNA"/>
</dbReference>
<evidence type="ECO:0000256" key="4">
    <source>
        <dbReference type="ARBA" id="ARBA00022786"/>
    </source>
</evidence>
<reference evidence="9" key="1">
    <citation type="journal article" date="2014" name="PLoS ONE">
        <title>Transcriptome-Based Identification of ABC Transporters in the Western Tarnished Plant Bug Lygus hesperus.</title>
        <authorList>
            <person name="Hull J.J."/>
            <person name="Chaney K."/>
            <person name="Geib S.M."/>
            <person name="Fabrick J.A."/>
            <person name="Brent C.S."/>
            <person name="Walsh D."/>
            <person name="Lavine L.C."/>
        </authorList>
    </citation>
    <scope>NUCLEOTIDE SEQUENCE</scope>
</reference>
<evidence type="ECO:0000256" key="2">
    <source>
        <dbReference type="ARBA" id="ARBA00022614"/>
    </source>
</evidence>
<evidence type="ECO:0000313" key="10">
    <source>
        <dbReference type="EMBL" id="JAQ11780.1"/>
    </source>
</evidence>
<protein>
    <recommendedName>
        <fullName evidence="5">Protein zer-1 homolog</fullName>
    </recommendedName>
    <alternativeName>
        <fullName evidence="6">Zyg-11 homolog B-like protein</fullName>
    </alternativeName>
</protein>
<dbReference type="InterPro" id="IPR051341">
    <property type="entry name" value="Zyg-11_UBL_adapter"/>
</dbReference>
<evidence type="ECO:0000256" key="5">
    <source>
        <dbReference type="ARBA" id="ARBA00067612"/>
    </source>
</evidence>
<comment type="similarity">
    <text evidence="1">Belongs to the zyg-11 family.</text>
</comment>
<dbReference type="Pfam" id="PF22964">
    <property type="entry name" value="ZER1-like_2nd"/>
    <property type="match status" value="1"/>
</dbReference>
<dbReference type="InterPro" id="IPR056845">
    <property type="entry name" value="LRR_Zer-1"/>
</dbReference>
<dbReference type="InterPro" id="IPR006553">
    <property type="entry name" value="Leu-rich_rpt_Cys-con_subtyp"/>
</dbReference>
<dbReference type="GO" id="GO:0031462">
    <property type="term" value="C:Cul2-RING ubiquitin ligase complex"/>
    <property type="evidence" value="ECO:0007669"/>
    <property type="project" value="TreeGrafter"/>
</dbReference>
<feature type="domain" description="Protein zer-1 homolog-like C-terminal" evidence="7">
    <location>
        <begin position="396"/>
        <end position="752"/>
    </location>
</feature>
<accession>A0A0A9YYM1</accession>
<proteinExistence type="inferred from homology"/>
<evidence type="ECO:0000259" key="7">
    <source>
        <dbReference type="Pfam" id="PF22964"/>
    </source>
</evidence>
<keyword evidence="3" id="KW-0677">Repeat</keyword>
<reference evidence="9" key="2">
    <citation type="submission" date="2014-07" db="EMBL/GenBank/DDBJ databases">
        <authorList>
            <person name="Hull J."/>
        </authorList>
    </citation>
    <scope>NUCLEOTIDE SEQUENCE</scope>
</reference>
<dbReference type="FunFam" id="1.25.10.10:FF:000111">
    <property type="entry name" value="Protein zer-1 homolog"/>
    <property type="match status" value="1"/>
</dbReference>
<dbReference type="Pfam" id="PF25013">
    <property type="entry name" value="LRR_Zer-1"/>
    <property type="match status" value="1"/>
</dbReference>
<name>A0A0A9YYM1_LYGHE</name>
<dbReference type="InterPro" id="IPR016024">
    <property type="entry name" value="ARM-type_fold"/>
</dbReference>
<evidence type="ECO:0000313" key="9">
    <source>
        <dbReference type="EMBL" id="JAG36188.1"/>
    </source>
</evidence>
<gene>
    <name evidence="10" type="primary">CG12084</name>
    <name evidence="9" type="ORF">CM83_65388</name>
    <name evidence="10" type="ORF">g.64309</name>
</gene>
<feature type="domain" description="Zer-1-like leucine-rich repeats region" evidence="8">
    <location>
        <begin position="198"/>
        <end position="329"/>
    </location>
</feature>
<reference evidence="10" key="3">
    <citation type="journal article" date="2016" name="Gigascience">
        <title>De novo construction of an expanded transcriptome assembly for the western tarnished plant bug, Lygus hesperus.</title>
        <authorList>
            <person name="Tassone E.E."/>
            <person name="Geib S.M."/>
            <person name="Hall B."/>
            <person name="Fabrick J.A."/>
            <person name="Brent C.S."/>
            <person name="Hull J.J."/>
        </authorList>
    </citation>
    <scope>NUCLEOTIDE SEQUENCE</scope>
</reference>
<keyword evidence="2" id="KW-0433">Leucine-rich repeat</keyword>
<evidence type="ECO:0000256" key="6">
    <source>
        <dbReference type="ARBA" id="ARBA00081214"/>
    </source>
</evidence>
<dbReference type="InterPro" id="IPR055142">
    <property type="entry name" value="ZER1-like_C"/>
</dbReference>
<dbReference type="PANTHER" id="PTHR12904">
    <property type="match status" value="1"/>
</dbReference>
<dbReference type="AlphaFoldDB" id="A0A0A9YYM1"/>
<dbReference type="SUPFAM" id="SSF52047">
    <property type="entry name" value="RNI-like"/>
    <property type="match status" value="1"/>
</dbReference>
<dbReference type="SMART" id="SM00367">
    <property type="entry name" value="LRR_CC"/>
    <property type="match status" value="2"/>
</dbReference>